<keyword evidence="2" id="KW-1185">Reference proteome</keyword>
<accession>A0A9P8W1W1</accession>
<evidence type="ECO:0000313" key="2">
    <source>
        <dbReference type="Proteomes" id="UP000777438"/>
    </source>
</evidence>
<name>A0A9P8W1W1_9HYPO</name>
<dbReference type="AlphaFoldDB" id="A0A9P8W1W1"/>
<sequence length="339" mass="38641">MESGNSKQSKRSLSVVRKERSTRSRATLDSLPTEVLEKIFLYSLNLSLPRAAPLIGAKLSSRVTLLRLFIWAFHDTWDQYFGVAVRHGVLLGPDLPHDKDGAIPMIHDGDPVLQTAVLALPCVDIDFILQAQQTWADKYAKDRWYQHAIVGLDEGDAGFNPVRGLIHNFDGGFHHFNARQCFEADYQAALLWSTLQHWLGAQVWGFQDVHPLTRVPINLITGPWDDEKLRRLFWLARGGALNLGERGHAPAPPWEIRVELFRNSIIDVLEPVHLVCSFLHSQGFFEDLPGEVVRDELQRLTRRIEWGADSPHTRSQLREFERMLRNSTGHPTASYEFSQ</sequence>
<evidence type="ECO:0000313" key="1">
    <source>
        <dbReference type="EMBL" id="KAH6888103.1"/>
    </source>
</evidence>
<proteinExistence type="predicted"/>
<reference evidence="1 2" key="1">
    <citation type="journal article" date="2021" name="Nat. Commun.">
        <title>Genetic determinants of endophytism in the Arabidopsis root mycobiome.</title>
        <authorList>
            <person name="Mesny F."/>
            <person name="Miyauchi S."/>
            <person name="Thiergart T."/>
            <person name="Pickel B."/>
            <person name="Atanasova L."/>
            <person name="Karlsson M."/>
            <person name="Huettel B."/>
            <person name="Barry K.W."/>
            <person name="Haridas S."/>
            <person name="Chen C."/>
            <person name="Bauer D."/>
            <person name="Andreopoulos W."/>
            <person name="Pangilinan J."/>
            <person name="LaButti K."/>
            <person name="Riley R."/>
            <person name="Lipzen A."/>
            <person name="Clum A."/>
            <person name="Drula E."/>
            <person name="Henrissat B."/>
            <person name="Kohler A."/>
            <person name="Grigoriev I.V."/>
            <person name="Martin F.M."/>
            <person name="Hacquard S."/>
        </authorList>
    </citation>
    <scope>NUCLEOTIDE SEQUENCE [LARGE SCALE GENOMIC DNA]</scope>
    <source>
        <strain evidence="1 2">MPI-CAGE-CH-0241</strain>
    </source>
</reference>
<gene>
    <name evidence="1" type="ORF">B0T10DRAFT_562520</name>
</gene>
<dbReference type="OrthoDB" id="4167490at2759"/>
<organism evidence="1 2">
    <name type="scientific">Thelonectria olida</name>
    <dbReference type="NCBI Taxonomy" id="1576542"/>
    <lineage>
        <taxon>Eukaryota</taxon>
        <taxon>Fungi</taxon>
        <taxon>Dikarya</taxon>
        <taxon>Ascomycota</taxon>
        <taxon>Pezizomycotina</taxon>
        <taxon>Sordariomycetes</taxon>
        <taxon>Hypocreomycetidae</taxon>
        <taxon>Hypocreales</taxon>
        <taxon>Nectriaceae</taxon>
        <taxon>Thelonectria</taxon>
    </lineage>
</organism>
<dbReference type="EMBL" id="JAGPYM010000013">
    <property type="protein sequence ID" value="KAH6888103.1"/>
    <property type="molecule type" value="Genomic_DNA"/>
</dbReference>
<dbReference type="Proteomes" id="UP000777438">
    <property type="component" value="Unassembled WGS sequence"/>
</dbReference>
<comment type="caution">
    <text evidence="1">The sequence shown here is derived from an EMBL/GenBank/DDBJ whole genome shotgun (WGS) entry which is preliminary data.</text>
</comment>
<protein>
    <submittedName>
        <fullName evidence="1">Uncharacterized protein</fullName>
    </submittedName>
</protein>